<feature type="transmembrane region" description="Helical" evidence="11">
    <location>
        <begin position="573"/>
        <end position="591"/>
    </location>
</feature>
<proteinExistence type="predicted"/>
<evidence type="ECO:0000256" key="10">
    <source>
        <dbReference type="PIRSR" id="PIRSR605150-3"/>
    </source>
</evidence>
<evidence type="ECO:0008006" key="14">
    <source>
        <dbReference type="Google" id="ProtNLM"/>
    </source>
</evidence>
<dbReference type="GO" id="GO:0030244">
    <property type="term" value="P:cellulose biosynthetic process"/>
    <property type="evidence" value="ECO:0007669"/>
    <property type="project" value="InterPro"/>
</dbReference>
<dbReference type="EMBL" id="JAEACU010000004">
    <property type="protein sequence ID" value="KAH7533082.1"/>
    <property type="molecule type" value="Genomic_DNA"/>
</dbReference>
<feature type="transmembrane region" description="Helical" evidence="11">
    <location>
        <begin position="671"/>
        <end position="693"/>
    </location>
</feature>
<dbReference type="SUPFAM" id="SSF53448">
    <property type="entry name" value="Nucleotide-diphospho-sugar transferases"/>
    <property type="match status" value="1"/>
</dbReference>
<feature type="binding site" evidence="9">
    <location>
        <position position="106"/>
    </location>
    <ligand>
        <name>UDP-alpha-D-glucose</name>
        <dbReference type="ChEBI" id="CHEBI:58885"/>
    </ligand>
</feature>
<dbReference type="AlphaFoldDB" id="A0A978VJ13"/>
<keyword evidence="6 11" id="KW-0472">Membrane</keyword>
<dbReference type="PANTHER" id="PTHR13301">
    <property type="entry name" value="X-BOX TRANSCRIPTION FACTOR-RELATED"/>
    <property type="match status" value="1"/>
</dbReference>
<comment type="subcellular location">
    <subcellularLocation>
        <location evidence="1">Endomembrane system</location>
        <topology evidence="1">Multi-pass membrane protein</topology>
    </subcellularLocation>
</comment>
<comment type="caution">
    <text evidence="12">The sequence shown here is derived from an EMBL/GenBank/DDBJ whole genome shotgun (WGS) entry which is preliminary data.</text>
</comment>
<dbReference type="GO" id="GO:0071555">
    <property type="term" value="P:cell wall organization"/>
    <property type="evidence" value="ECO:0007669"/>
    <property type="project" value="UniProtKB-KW"/>
</dbReference>
<dbReference type="GO" id="GO:0012505">
    <property type="term" value="C:endomembrane system"/>
    <property type="evidence" value="ECO:0007669"/>
    <property type="project" value="UniProtKB-SubCell"/>
</dbReference>
<dbReference type="InterPro" id="IPR029044">
    <property type="entry name" value="Nucleotide-diphossugar_trans"/>
</dbReference>
<evidence type="ECO:0000256" key="1">
    <source>
        <dbReference type="ARBA" id="ARBA00004127"/>
    </source>
</evidence>
<dbReference type="Proteomes" id="UP000813462">
    <property type="component" value="Unassembled WGS sequence"/>
</dbReference>
<dbReference type="OrthoDB" id="72851at2759"/>
<feature type="transmembrane region" description="Helical" evidence="11">
    <location>
        <begin position="612"/>
        <end position="630"/>
    </location>
</feature>
<keyword evidence="4 11" id="KW-0812">Transmembrane</keyword>
<keyword evidence="5 11" id="KW-1133">Transmembrane helix</keyword>
<evidence type="ECO:0000313" key="12">
    <source>
        <dbReference type="EMBL" id="KAH7533082.1"/>
    </source>
</evidence>
<feature type="binding site" evidence="10">
    <location>
        <position position="271"/>
    </location>
    <ligand>
        <name>Mn(2+)</name>
        <dbReference type="ChEBI" id="CHEBI:29035"/>
    </ligand>
</feature>
<feature type="transmembrane region" description="Helical" evidence="11">
    <location>
        <begin position="538"/>
        <end position="561"/>
    </location>
</feature>
<evidence type="ECO:0000256" key="9">
    <source>
        <dbReference type="PIRSR" id="PIRSR605150-2"/>
    </source>
</evidence>
<evidence type="ECO:0000256" key="7">
    <source>
        <dbReference type="ARBA" id="ARBA00023316"/>
    </source>
</evidence>
<dbReference type="InterPro" id="IPR005150">
    <property type="entry name" value="Cellulose_synth"/>
</dbReference>
<feature type="binding site" evidence="10">
    <location>
        <position position="295"/>
    </location>
    <ligand>
        <name>Mn(2+)</name>
        <dbReference type="ChEBI" id="CHEBI:29035"/>
    </ligand>
</feature>
<keyword evidence="2" id="KW-0328">Glycosyltransferase</keyword>
<dbReference type="FunFam" id="3.90.550.10:FF:000145">
    <property type="entry name" value="Cellulose synthase-like protein H1"/>
    <property type="match status" value="1"/>
</dbReference>
<evidence type="ECO:0000256" key="11">
    <source>
        <dbReference type="SAM" id="Phobius"/>
    </source>
</evidence>
<evidence type="ECO:0000256" key="4">
    <source>
        <dbReference type="ARBA" id="ARBA00022692"/>
    </source>
</evidence>
<feature type="active site" evidence="8">
    <location>
        <position position="135"/>
    </location>
</feature>
<sequence length="759" mass="85665">MGSAKISLPLYERISLKSSIKNAFDIIILTLLLSILLYRLLSLTNHGFSWVLAFLCELWFTFCWLMIMNIKWSRVRYKTYQDRLLQRVAELPPVDVFVTTADPVLEPPIITINTVLSLLAVDYPAHKLACYVSDDGCSPLILYSLIQASNFAKQWIPFCKKYNIQLRAPFRYFSNRNYSTSSRENSKEFLQEWKLVKDEYEKLRHKIESAAQKPTPCELSGEFEAFADIERRNHPTIIKVIWENKERLSGGLPHLIYISREKHPKHPHHYKAGAMNVLTRVSGLMTNAPYMLNVDCDMHANNPKLFLHAMCFLLNSKGQNDLAFVQFPQIFYDGLKDDPFGNQLVVLFEYMGKGAAGLQGAFYAGTGCFHRRKVIYGASPYDKQTRRPKSTAINENMTGEELVQVFGSSKEFVETAADALKEQPADHAQGIRKSIEAAYQVAGCGYEYGSSWGSKAGWIYGSTSEDMQTGLSIHARGWKSVIYFPDPPAFLGCAPTSGPDSLTQQKRWATGLLEILISKNCPIIHTLFGNLQFRQCLAYLYLLFWGFCSIPELCYAILPAYCLITNSNFLPKLDETACYIPIALFVIFNLYNLQEYIATSQSIKAWWNNQRMGRIISTSAWLFGVIRMILKLLRISETVFEVTQKDQFVTDDDNDGVDARAGRFTFDKSPIFVPVTTILLVQLTSLAIGLLGLRPPADGGQGSGPLEIVCSVWLVLCLWPFLKGMIGKGKYGIPLSTISKSSALALTFVYLCRRSTQMG</sequence>
<evidence type="ECO:0000256" key="5">
    <source>
        <dbReference type="ARBA" id="ARBA00022989"/>
    </source>
</evidence>
<keyword evidence="3" id="KW-0808">Transferase</keyword>
<organism evidence="12 13">
    <name type="scientific">Ziziphus jujuba var. spinosa</name>
    <dbReference type="NCBI Taxonomy" id="714518"/>
    <lineage>
        <taxon>Eukaryota</taxon>
        <taxon>Viridiplantae</taxon>
        <taxon>Streptophyta</taxon>
        <taxon>Embryophyta</taxon>
        <taxon>Tracheophyta</taxon>
        <taxon>Spermatophyta</taxon>
        <taxon>Magnoliopsida</taxon>
        <taxon>eudicotyledons</taxon>
        <taxon>Gunneridae</taxon>
        <taxon>Pentapetalae</taxon>
        <taxon>rosids</taxon>
        <taxon>fabids</taxon>
        <taxon>Rosales</taxon>
        <taxon>Rhamnaceae</taxon>
        <taxon>Paliureae</taxon>
        <taxon>Ziziphus</taxon>
    </lineage>
</organism>
<accession>A0A978VJ13</accession>
<evidence type="ECO:0000256" key="8">
    <source>
        <dbReference type="PIRSR" id="PIRSR605150-1"/>
    </source>
</evidence>
<evidence type="ECO:0000313" key="13">
    <source>
        <dbReference type="Proteomes" id="UP000813462"/>
    </source>
</evidence>
<feature type="transmembrane region" description="Helical" evidence="11">
    <location>
        <begin position="23"/>
        <end position="41"/>
    </location>
</feature>
<reference evidence="12" key="1">
    <citation type="journal article" date="2021" name="Front. Plant Sci.">
        <title>Chromosome-Scale Genome Assembly for Chinese Sour Jujube and Insights Into Its Genome Evolution and Domestication Signature.</title>
        <authorList>
            <person name="Shen L.-Y."/>
            <person name="Luo H."/>
            <person name="Wang X.-L."/>
            <person name="Wang X.-M."/>
            <person name="Qiu X.-J."/>
            <person name="Liu H."/>
            <person name="Zhou S.-S."/>
            <person name="Jia K.-H."/>
            <person name="Nie S."/>
            <person name="Bao Y.-T."/>
            <person name="Zhang R.-G."/>
            <person name="Yun Q.-Z."/>
            <person name="Chai Y.-H."/>
            <person name="Lu J.-Y."/>
            <person name="Li Y."/>
            <person name="Zhao S.-W."/>
            <person name="Mao J.-F."/>
            <person name="Jia S.-G."/>
            <person name="Mao Y.-M."/>
        </authorList>
    </citation>
    <scope>NUCLEOTIDE SEQUENCE</scope>
    <source>
        <strain evidence="12">AT0</strain>
        <tissue evidence="12">Leaf</tissue>
    </source>
</reference>
<dbReference type="Pfam" id="PF03552">
    <property type="entry name" value="Cellulose_synt"/>
    <property type="match status" value="2"/>
</dbReference>
<feature type="binding site" evidence="9">
    <location>
        <position position="135"/>
    </location>
    <ligand>
        <name>UDP-alpha-D-glucose</name>
        <dbReference type="ChEBI" id="CHEBI:58885"/>
    </ligand>
</feature>
<dbReference type="GO" id="GO:0016020">
    <property type="term" value="C:membrane"/>
    <property type="evidence" value="ECO:0007669"/>
    <property type="project" value="InterPro"/>
</dbReference>
<protein>
    <recommendedName>
        <fullName evidence="14">Cellulose synthase-like protein H1</fullName>
    </recommendedName>
</protein>
<feature type="active site" evidence="8">
    <location>
        <position position="466"/>
    </location>
</feature>
<feature type="transmembrane region" description="Helical" evidence="11">
    <location>
        <begin position="734"/>
        <end position="752"/>
    </location>
</feature>
<name>A0A978VJ13_ZIZJJ</name>
<dbReference type="GO" id="GO:0016760">
    <property type="term" value="F:cellulose synthase (UDP-forming) activity"/>
    <property type="evidence" value="ECO:0007669"/>
    <property type="project" value="InterPro"/>
</dbReference>
<feature type="transmembrane region" description="Helical" evidence="11">
    <location>
        <begin position="705"/>
        <end position="722"/>
    </location>
</feature>
<evidence type="ECO:0000256" key="3">
    <source>
        <dbReference type="ARBA" id="ARBA00022679"/>
    </source>
</evidence>
<dbReference type="Gene3D" id="3.90.550.10">
    <property type="entry name" value="Spore Coat Polysaccharide Biosynthesis Protein SpsA, Chain A"/>
    <property type="match status" value="1"/>
</dbReference>
<gene>
    <name evidence="12" type="ORF">FEM48_Zijuj04G0092600</name>
</gene>
<evidence type="ECO:0000256" key="2">
    <source>
        <dbReference type="ARBA" id="ARBA00022676"/>
    </source>
</evidence>
<keyword evidence="7" id="KW-0961">Cell wall biogenesis/degradation</keyword>
<evidence type="ECO:0000256" key="6">
    <source>
        <dbReference type="ARBA" id="ARBA00023136"/>
    </source>
</evidence>
<feature type="transmembrane region" description="Helical" evidence="11">
    <location>
        <begin position="47"/>
        <end position="67"/>
    </location>
</feature>